<feature type="compositionally biased region" description="Low complexity" evidence="1">
    <location>
        <begin position="49"/>
        <end position="67"/>
    </location>
</feature>
<feature type="compositionally biased region" description="Polar residues" evidence="1">
    <location>
        <begin position="716"/>
        <end position="734"/>
    </location>
</feature>
<sequence>MQDESAAQRAQRAAAAVSQPAVYAAATPPVMILPEIKPAQKAAQLPKTGTAAGSEAPPAGAPPVGAAEAEEYFAAKDGLQSEPASPAHPSREEANHVQVDPGKPPAAPQEEQASFKPTEPPPAIAAQETVPASPKPPPQPPVQPSEKPAAEEKSQAAPEKAAEGARTKEEEEEQQADEYEVPPVREEPVTKHQKATEEEALRRAAATGGTPAETGEAKHAAAKEASGKIDDRQPVDEALVVSTPQAIGAGDVIPAAHEAEEHLMHGEPIRLHPPPRKAREEKRQQEQQQGTPAETGPQAQPDADFKPQRQGEVPDQWPMFSEAAASRQEQRETDWPSIEPMVTSGPERYTRVERGILDSGRDFEATGAGGSAATSEADYQHYRSPGAPQNLCHLSSFTGGGVFESFSSDVAFFDASEQIEGPTSDAPGPSSIPEQAPEPRQTSKPTIHDEDLSPEERGLMRSQELTEMRDRQAEQPPQQPPPQLPPQLPRGAASGGVQWPEGFTQQPPQRGAASGAVQWPEGFTQGMADEEMRSRERLAEMGERSKSRVDETHEKVVALAAEGLTSIEDTKSRGLSRLAALAHQQQQQQQPPPVQLTAVLVFALERRSHEEPAGLSDGEQVLNTSASGFQAGGEGGSYSKTEARQRFVNLDSQQRPVTSGGVPLPRDPGLGKAAASGPGLAAPAVRGPISPASDKSAATAVTTQEPERRRSVSLPELSSTRASLTSTPAATPESTEAKDKGPAQPDTPSSGPSALPSPFSTTAPESETSQHSARTTEALDLPTSSTAHSGTGVGKVLITPPKRETADKKGSPFKKFQKLFSGKDRGGSQEGTPRQPPTSAP</sequence>
<keyword evidence="3" id="KW-1185">Reference proteome</keyword>
<dbReference type="AlphaFoldDB" id="I0YKY6"/>
<feature type="compositionally biased region" description="Basic and acidic residues" evidence="1">
    <location>
        <begin position="148"/>
        <end position="169"/>
    </location>
</feature>
<feature type="compositionally biased region" description="Basic and acidic residues" evidence="1">
    <location>
        <begin position="801"/>
        <end position="810"/>
    </location>
</feature>
<evidence type="ECO:0000256" key="1">
    <source>
        <dbReference type="SAM" id="MobiDB-lite"/>
    </source>
</evidence>
<feature type="compositionally biased region" description="Basic and acidic residues" evidence="1">
    <location>
        <begin position="446"/>
        <end position="473"/>
    </location>
</feature>
<feature type="compositionally biased region" description="Low complexity" evidence="1">
    <location>
        <begin position="203"/>
        <end position="214"/>
    </location>
</feature>
<feature type="compositionally biased region" description="Basic and acidic residues" evidence="1">
    <location>
        <begin position="183"/>
        <end position="202"/>
    </location>
</feature>
<feature type="compositionally biased region" description="Acidic residues" evidence="1">
    <location>
        <begin position="170"/>
        <end position="180"/>
    </location>
</feature>
<name>I0YKY6_COCSC</name>
<organism evidence="2 3">
    <name type="scientific">Coccomyxa subellipsoidea (strain C-169)</name>
    <name type="common">Green microalga</name>
    <dbReference type="NCBI Taxonomy" id="574566"/>
    <lineage>
        <taxon>Eukaryota</taxon>
        <taxon>Viridiplantae</taxon>
        <taxon>Chlorophyta</taxon>
        <taxon>core chlorophytes</taxon>
        <taxon>Trebouxiophyceae</taxon>
        <taxon>Trebouxiophyceae incertae sedis</taxon>
        <taxon>Coccomyxaceae</taxon>
        <taxon>Coccomyxa</taxon>
        <taxon>Coccomyxa subellipsoidea</taxon>
    </lineage>
</organism>
<gene>
    <name evidence="2" type="ORF">COCSUDRAFT_67951</name>
</gene>
<feature type="region of interest" description="Disordered" evidence="1">
    <location>
        <begin position="40"/>
        <end position="387"/>
    </location>
</feature>
<feature type="compositionally biased region" description="Basic and acidic residues" evidence="1">
    <location>
        <begin position="348"/>
        <end position="364"/>
    </location>
</feature>
<feature type="compositionally biased region" description="Basic and acidic residues" evidence="1">
    <location>
        <begin position="257"/>
        <end position="270"/>
    </location>
</feature>
<feature type="compositionally biased region" description="Low complexity" evidence="1">
    <location>
        <begin position="668"/>
        <end position="684"/>
    </location>
</feature>
<feature type="compositionally biased region" description="Pro residues" evidence="1">
    <location>
        <begin position="477"/>
        <end position="488"/>
    </location>
</feature>
<reference evidence="2 3" key="1">
    <citation type="journal article" date="2012" name="Genome Biol.">
        <title>The genome of the polar eukaryotic microalga coccomyxa subellipsoidea reveals traits of cold adaptation.</title>
        <authorList>
            <person name="Blanc G."/>
            <person name="Agarkova I."/>
            <person name="Grimwood J."/>
            <person name="Kuo A."/>
            <person name="Brueggeman A."/>
            <person name="Dunigan D."/>
            <person name="Gurnon J."/>
            <person name="Ladunga I."/>
            <person name="Lindquist E."/>
            <person name="Lucas S."/>
            <person name="Pangilinan J."/>
            <person name="Proschold T."/>
            <person name="Salamov A."/>
            <person name="Schmutz J."/>
            <person name="Weeks D."/>
            <person name="Yamada T."/>
            <person name="Claverie J.M."/>
            <person name="Grigoriev I."/>
            <person name="Van Etten J."/>
            <person name="Lomsadze A."/>
            <person name="Borodovsky M."/>
        </authorList>
    </citation>
    <scope>NUCLEOTIDE SEQUENCE [LARGE SCALE GENOMIC DNA]</scope>
    <source>
        <strain evidence="2 3">C-169</strain>
    </source>
</reference>
<proteinExistence type="predicted"/>
<evidence type="ECO:0000313" key="2">
    <source>
        <dbReference type="EMBL" id="EIE19055.1"/>
    </source>
</evidence>
<dbReference type="KEGG" id="csl:COCSUDRAFT_67951"/>
<dbReference type="Proteomes" id="UP000007264">
    <property type="component" value="Unassembled WGS sequence"/>
</dbReference>
<feature type="compositionally biased region" description="Polar residues" evidence="1">
    <location>
        <begin position="746"/>
        <end position="775"/>
    </location>
</feature>
<feature type="region of interest" description="Disordered" evidence="1">
    <location>
        <begin position="414"/>
        <end position="550"/>
    </location>
</feature>
<dbReference type="EMBL" id="AGSI01000020">
    <property type="protein sequence ID" value="EIE19055.1"/>
    <property type="molecule type" value="Genomic_DNA"/>
</dbReference>
<comment type="caution">
    <text evidence="2">The sequence shown here is derived from an EMBL/GenBank/DDBJ whole genome shotgun (WGS) entry which is preliminary data.</text>
</comment>
<evidence type="ECO:0000313" key="3">
    <source>
        <dbReference type="Proteomes" id="UP000007264"/>
    </source>
</evidence>
<feature type="compositionally biased region" description="Basic and acidic residues" evidence="1">
    <location>
        <begin position="215"/>
        <end position="235"/>
    </location>
</feature>
<dbReference type="GeneID" id="17036985"/>
<accession>I0YKY6</accession>
<feature type="region of interest" description="Disordered" evidence="1">
    <location>
        <begin position="610"/>
        <end position="841"/>
    </location>
</feature>
<dbReference type="RefSeq" id="XP_005643599.1">
    <property type="nucleotide sequence ID" value="XM_005643542.1"/>
</dbReference>
<protein>
    <submittedName>
        <fullName evidence="2">Uncharacterized protein</fullName>
    </submittedName>
</protein>
<feature type="region of interest" description="Disordered" evidence="1">
    <location>
        <begin position="1"/>
        <end position="21"/>
    </location>
</feature>
<feature type="compositionally biased region" description="Pro residues" evidence="1">
    <location>
        <begin position="133"/>
        <end position="143"/>
    </location>
</feature>
<feature type="compositionally biased region" description="Basic and acidic residues" evidence="1">
    <location>
        <begin position="530"/>
        <end position="550"/>
    </location>
</feature>